<dbReference type="InterPro" id="IPR003808">
    <property type="entry name" value="Fe-S_metab-assoc_dom"/>
</dbReference>
<protein>
    <submittedName>
        <fullName evidence="4">Cysteine desulfuration protein SufE</fullName>
    </submittedName>
</protein>
<dbReference type="NCBIfam" id="TIGR03391">
    <property type="entry name" value="FeS_syn_CsdE"/>
    <property type="match status" value="1"/>
</dbReference>
<organism evidence="4 5">
    <name type="scientific">Biostraticola tofi</name>
    <dbReference type="NCBI Taxonomy" id="466109"/>
    <lineage>
        <taxon>Bacteria</taxon>
        <taxon>Pseudomonadati</taxon>
        <taxon>Pseudomonadota</taxon>
        <taxon>Gammaproteobacteria</taxon>
        <taxon>Enterobacterales</taxon>
        <taxon>Bruguierivoracaceae</taxon>
        <taxon>Biostraticola</taxon>
    </lineage>
</organism>
<comment type="caution">
    <text evidence="4">The sequence shown here is derived from an EMBL/GenBank/DDBJ whole genome shotgun (WGS) entry which is preliminary data.</text>
</comment>
<accession>A0A4R3YK26</accession>
<dbReference type="EMBL" id="SMCR01000011">
    <property type="protein sequence ID" value="TCV92606.1"/>
    <property type="molecule type" value="Genomic_DNA"/>
</dbReference>
<evidence type="ECO:0000256" key="1">
    <source>
        <dbReference type="ARBA" id="ARBA00010282"/>
    </source>
</evidence>
<evidence type="ECO:0000256" key="2">
    <source>
        <dbReference type="PIRSR" id="PIRSR617763-1"/>
    </source>
</evidence>
<dbReference type="Pfam" id="PF02657">
    <property type="entry name" value="SufE"/>
    <property type="match status" value="1"/>
</dbReference>
<dbReference type="InterPro" id="IPR017763">
    <property type="entry name" value="Cysteine_desulfurase_CsdE"/>
</dbReference>
<dbReference type="PANTHER" id="PTHR43597:SF5">
    <property type="entry name" value="SUFE-LIKE PROTEIN 2, CHLOROPLASTIC"/>
    <property type="match status" value="1"/>
</dbReference>
<dbReference type="Gene3D" id="3.90.1010.10">
    <property type="match status" value="1"/>
</dbReference>
<comment type="similarity">
    <text evidence="1">Belongs to the SufE family.</text>
</comment>
<proteinExistence type="inferred from homology"/>
<evidence type="ECO:0000313" key="4">
    <source>
        <dbReference type="EMBL" id="TCV92606.1"/>
    </source>
</evidence>
<sequence>MDLTASDLHPFGSEISEETLARRFADCRQWEDRLRQVILLAKALPALPPSLKSAENLLSGCESRVWLGHRQLADGSLHFYADSEGRIVKGLLAIVLTHIEAKKPTDPVLQSPLALFDRLGLREELSVSRADGLQAIACRIKAIAAGYG</sequence>
<keyword evidence="5" id="KW-1185">Reference proteome</keyword>
<dbReference type="Proteomes" id="UP000295719">
    <property type="component" value="Unassembled WGS sequence"/>
</dbReference>
<dbReference type="OrthoDB" id="9799320at2"/>
<reference evidence="4 5" key="1">
    <citation type="submission" date="2019-03" db="EMBL/GenBank/DDBJ databases">
        <title>Genomic Encyclopedia of Type Strains, Phase IV (KMG-IV): sequencing the most valuable type-strain genomes for metagenomic binning, comparative biology and taxonomic classification.</title>
        <authorList>
            <person name="Goeker M."/>
        </authorList>
    </citation>
    <scope>NUCLEOTIDE SEQUENCE [LARGE SCALE GENOMIC DNA]</scope>
    <source>
        <strain evidence="4 5">DSM 19580</strain>
    </source>
</reference>
<feature type="active site" description="Cysteine persulfide intermediate" evidence="2">
    <location>
        <position position="61"/>
    </location>
</feature>
<name>A0A4R3YK26_9GAMM</name>
<dbReference type="SUPFAM" id="SSF82649">
    <property type="entry name" value="SufE/NifU"/>
    <property type="match status" value="1"/>
</dbReference>
<evidence type="ECO:0000313" key="5">
    <source>
        <dbReference type="Proteomes" id="UP000295719"/>
    </source>
</evidence>
<dbReference type="AlphaFoldDB" id="A0A4R3YK26"/>
<dbReference type="RefSeq" id="WP_131867129.1">
    <property type="nucleotide sequence ID" value="NZ_SMCR01000011.1"/>
</dbReference>
<evidence type="ECO:0000259" key="3">
    <source>
        <dbReference type="Pfam" id="PF02657"/>
    </source>
</evidence>
<gene>
    <name evidence="4" type="ORF">EDC52_11152</name>
</gene>
<dbReference type="PANTHER" id="PTHR43597">
    <property type="entry name" value="SULFUR ACCEPTOR PROTEIN CSDE"/>
    <property type="match status" value="1"/>
</dbReference>
<feature type="domain" description="Fe-S metabolism associated" evidence="3">
    <location>
        <begin position="22"/>
        <end position="142"/>
    </location>
</feature>